<evidence type="ECO:0000256" key="2">
    <source>
        <dbReference type="ARBA" id="ARBA00022427"/>
    </source>
</evidence>
<dbReference type="Proteomes" id="UP000504623">
    <property type="component" value="Unplaced"/>
</dbReference>
<dbReference type="GeneID" id="102829450"/>
<evidence type="ECO:0000313" key="10">
    <source>
        <dbReference type="RefSeq" id="XP_006878078.1"/>
    </source>
</evidence>
<dbReference type="InterPro" id="IPR006187">
    <property type="entry name" value="Claudin"/>
</dbReference>
<dbReference type="GO" id="GO:0005923">
    <property type="term" value="C:bicellular tight junction"/>
    <property type="evidence" value="ECO:0007669"/>
    <property type="project" value="UniProtKB-SubCell"/>
</dbReference>
<dbReference type="FunFam" id="1.20.140.150:FF:000001">
    <property type="entry name" value="Claudin"/>
    <property type="match status" value="1"/>
</dbReference>
<keyword evidence="2 8" id="KW-0796">Tight junction</keyword>
<proteinExistence type="inferred from homology"/>
<dbReference type="PRINTS" id="PR01077">
    <property type="entry name" value="CLAUDIN"/>
</dbReference>
<keyword evidence="9" id="KW-1185">Reference proteome</keyword>
<dbReference type="InterPro" id="IPR017974">
    <property type="entry name" value="Claudin_CS"/>
</dbReference>
<evidence type="ECO:0000256" key="1">
    <source>
        <dbReference type="ARBA" id="ARBA00008295"/>
    </source>
</evidence>
<dbReference type="PROSITE" id="PS01346">
    <property type="entry name" value="CLAUDIN"/>
    <property type="match status" value="1"/>
</dbReference>
<comment type="similarity">
    <text evidence="1 8">Belongs to the claudin family.</text>
</comment>
<evidence type="ECO:0000313" key="9">
    <source>
        <dbReference type="Proteomes" id="UP000504623"/>
    </source>
</evidence>
<reference evidence="10" key="1">
    <citation type="submission" date="2025-08" db="UniProtKB">
        <authorList>
            <consortium name="RefSeq"/>
        </authorList>
    </citation>
    <scope>IDENTIFICATION</scope>
    <source>
        <tissue evidence="10">Spleen</tissue>
    </source>
</reference>
<evidence type="ECO:0000256" key="3">
    <source>
        <dbReference type="ARBA" id="ARBA00022475"/>
    </source>
</evidence>
<keyword evidence="7 8" id="KW-0472">Membrane</keyword>
<dbReference type="RefSeq" id="XP_006878078.1">
    <property type="nucleotide sequence ID" value="XM_006878016.1"/>
</dbReference>
<comment type="subcellular location">
    <subcellularLocation>
        <location evidence="8">Cell junction</location>
        <location evidence="8">Tight junction</location>
    </subcellularLocation>
    <subcellularLocation>
        <location evidence="8">Cell membrane</location>
        <topology evidence="8">Multi-pass membrane protein</topology>
    </subcellularLocation>
</comment>
<accession>A0A9B0U8G0</accession>
<protein>
    <recommendedName>
        <fullName evidence="8">Claudin</fullName>
    </recommendedName>
</protein>
<sequence length="215" mass="23824">MDFNHLQNLGITLTILGWFSAMVSCILPMWKVTTFIDSPTMEDQVTWEGLWMSCMMLSTGQMQCEVYDSLLALPQDLQAARAFYIVALLVGLIALVVYLAAANCTTIMENKDFKPCLALTSGIILITSGVLTLIPICWTANTIIHDVHNPLLLESQKRELGASLYLGWAASGLLFLGGGLLCFTYCFGRSKFIHIIQFTTPQLWSSRSVEVTTLD</sequence>
<keyword evidence="6 8" id="KW-1133">Transmembrane helix</keyword>
<dbReference type="AlphaFoldDB" id="A0A9B0U8G0"/>
<dbReference type="PANTHER" id="PTHR12002">
    <property type="entry name" value="CLAUDIN"/>
    <property type="match status" value="1"/>
</dbReference>
<organism evidence="9 10">
    <name type="scientific">Chrysochloris asiatica</name>
    <name type="common">Cape golden mole</name>
    <dbReference type="NCBI Taxonomy" id="185453"/>
    <lineage>
        <taxon>Eukaryota</taxon>
        <taxon>Metazoa</taxon>
        <taxon>Chordata</taxon>
        <taxon>Craniata</taxon>
        <taxon>Vertebrata</taxon>
        <taxon>Euteleostomi</taxon>
        <taxon>Mammalia</taxon>
        <taxon>Eutheria</taxon>
        <taxon>Afrotheria</taxon>
        <taxon>Chrysochloridae</taxon>
        <taxon>Chrysochlorinae</taxon>
        <taxon>Chrysochloris</taxon>
    </lineage>
</organism>
<name>A0A9B0U8G0_CHRAS</name>
<gene>
    <name evidence="10" type="primary">LOC102829450</name>
</gene>
<feature type="transmembrane region" description="Helical" evidence="8">
    <location>
        <begin position="164"/>
        <end position="187"/>
    </location>
</feature>
<keyword evidence="3 8" id="KW-1003">Cell membrane</keyword>
<dbReference type="GO" id="GO:0005198">
    <property type="term" value="F:structural molecule activity"/>
    <property type="evidence" value="ECO:0007669"/>
    <property type="project" value="InterPro"/>
</dbReference>
<feature type="transmembrane region" description="Helical" evidence="8">
    <location>
        <begin position="9"/>
        <end position="30"/>
    </location>
</feature>
<comment type="function">
    <text evidence="8">Claudins function as major constituents of the tight junction complexes that regulate the permeability of epithelia.</text>
</comment>
<dbReference type="GO" id="GO:0005886">
    <property type="term" value="C:plasma membrane"/>
    <property type="evidence" value="ECO:0007669"/>
    <property type="project" value="UniProtKB-SubCell"/>
</dbReference>
<feature type="transmembrane region" description="Helical" evidence="8">
    <location>
        <begin position="116"/>
        <end position="144"/>
    </location>
</feature>
<evidence type="ECO:0000256" key="6">
    <source>
        <dbReference type="ARBA" id="ARBA00022989"/>
    </source>
</evidence>
<keyword evidence="4 8" id="KW-0812">Transmembrane</keyword>
<keyword evidence="5 8" id="KW-0965">Cell junction</keyword>
<dbReference type="InterPro" id="IPR004031">
    <property type="entry name" value="PMP22/EMP/MP20/Claudin"/>
</dbReference>
<evidence type="ECO:0000256" key="4">
    <source>
        <dbReference type="ARBA" id="ARBA00022692"/>
    </source>
</evidence>
<evidence type="ECO:0000256" key="5">
    <source>
        <dbReference type="ARBA" id="ARBA00022949"/>
    </source>
</evidence>
<dbReference type="OrthoDB" id="8830244at2759"/>
<evidence type="ECO:0000256" key="8">
    <source>
        <dbReference type="RuleBase" id="RU060637"/>
    </source>
</evidence>
<evidence type="ECO:0000256" key="7">
    <source>
        <dbReference type="ARBA" id="ARBA00023136"/>
    </source>
</evidence>
<dbReference type="Pfam" id="PF00822">
    <property type="entry name" value="PMP22_Claudin"/>
    <property type="match status" value="1"/>
</dbReference>
<dbReference type="Gene3D" id="1.20.140.150">
    <property type="match status" value="1"/>
</dbReference>
<feature type="transmembrane region" description="Helical" evidence="8">
    <location>
        <begin position="82"/>
        <end position="104"/>
    </location>
</feature>